<dbReference type="InterPro" id="IPR001647">
    <property type="entry name" value="HTH_TetR"/>
</dbReference>
<dbReference type="Pfam" id="PF00440">
    <property type="entry name" value="TetR_N"/>
    <property type="match status" value="1"/>
</dbReference>
<evidence type="ECO:0000259" key="5">
    <source>
        <dbReference type="PROSITE" id="PS50977"/>
    </source>
</evidence>
<name>A0ABS5TDD0_9ACTN</name>
<evidence type="ECO:0000256" key="1">
    <source>
        <dbReference type="ARBA" id="ARBA00023015"/>
    </source>
</evidence>
<accession>A0ABS5TDD0</accession>
<dbReference type="SUPFAM" id="SSF46689">
    <property type="entry name" value="Homeodomain-like"/>
    <property type="match status" value="1"/>
</dbReference>
<comment type="caution">
    <text evidence="6">The sequence shown here is derived from an EMBL/GenBank/DDBJ whole genome shotgun (WGS) entry which is preliminary data.</text>
</comment>
<feature type="domain" description="HTH tetR-type" evidence="5">
    <location>
        <begin position="18"/>
        <end position="78"/>
    </location>
</feature>
<reference evidence="6 7" key="1">
    <citation type="submission" date="2021-05" db="EMBL/GenBank/DDBJ databases">
        <title>Kineosporia and Streptomyces sp. nov. two new marine actinobacteria isolated from Coral.</title>
        <authorList>
            <person name="Buangrab K."/>
            <person name="Sutthacheep M."/>
            <person name="Yeemin T."/>
            <person name="Harunari E."/>
            <person name="Igarashi Y."/>
            <person name="Kanchanasin P."/>
            <person name="Tanasupawat S."/>
            <person name="Phongsopitanun W."/>
        </authorList>
    </citation>
    <scope>NUCLEOTIDE SEQUENCE [LARGE SCALE GENOMIC DNA]</scope>
    <source>
        <strain evidence="6 7">J2-2</strain>
    </source>
</reference>
<keyword evidence="1" id="KW-0805">Transcription regulation</keyword>
<dbReference type="Gene3D" id="1.10.357.10">
    <property type="entry name" value="Tetracycline Repressor, domain 2"/>
    <property type="match status" value="1"/>
</dbReference>
<evidence type="ECO:0000313" key="7">
    <source>
        <dbReference type="Proteomes" id="UP001197247"/>
    </source>
</evidence>
<evidence type="ECO:0000313" key="6">
    <source>
        <dbReference type="EMBL" id="MBT0769098.1"/>
    </source>
</evidence>
<organism evidence="6 7">
    <name type="scientific">Kineosporia corallincola</name>
    <dbReference type="NCBI Taxonomy" id="2835133"/>
    <lineage>
        <taxon>Bacteria</taxon>
        <taxon>Bacillati</taxon>
        <taxon>Actinomycetota</taxon>
        <taxon>Actinomycetes</taxon>
        <taxon>Kineosporiales</taxon>
        <taxon>Kineosporiaceae</taxon>
        <taxon>Kineosporia</taxon>
    </lineage>
</organism>
<evidence type="ECO:0000256" key="2">
    <source>
        <dbReference type="ARBA" id="ARBA00023125"/>
    </source>
</evidence>
<dbReference type="EMBL" id="JAHBAY010000003">
    <property type="protein sequence ID" value="MBT0769098.1"/>
    <property type="molecule type" value="Genomic_DNA"/>
</dbReference>
<dbReference type="Proteomes" id="UP001197247">
    <property type="component" value="Unassembled WGS sequence"/>
</dbReference>
<dbReference type="PRINTS" id="PR00455">
    <property type="entry name" value="HTHTETR"/>
</dbReference>
<gene>
    <name evidence="6" type="ORF">KIH74_09220</name>
</gene>
<keyword evidence="2 4" id="KW-0238">DNA-binding</keyword>
<evidence type="ECO:0000256" key="3">
    <source>
        <dbReference type="ARBA" id="ARBA00023163"/>
    </source>
</evidence>
<evidence type="ECO:0000256" key="4">
    <source>
        <dbReference type="PROSITE-ProRule" id="PRU00335"/>
    </source>
</evidence>
<proteinExistence type="predicted"/>
<feature type="DNA-binding region" description="H-T-H motif" evidence="4">
    <location>
        <begin position="41"/>
        <end position="60"/>
    </location>
</feature>
<dbReference type="InterPro" id="IPR009057">
    <property type="entry name" value="Homeodomain-like_sf"/>
</dbReference>
<sequence length="212" mass="23996">MRAVENGETAPLRDRRRAQTEHEIGEAALALFEKQGVDGTTVDEIARTAGVSPRTFFRYFATKERAALTPHRDLENRAERMIATMRGDRPLLPQLEEVWVEVLRAFDNGRSEPGRQLLRLRRLMRAEPTLRTAALRLDEERLDILVGHLSRLLGHDDELPARVVVETAGAAVRAALDLWADAIEAGRPADLLDTYRRCRQVMREAMADQVPL</sequence>
<protein>
    <submittedName>
        <fullName evidence="6">TetR family transcriptional regulator</fullName>
    </submittedName>
</protein>
<dbReference type="PANTHER" id="PTHR30055:SF238">
    <property type="entry name" value="MYCOFACTOCIN BIOSYNTHESIS TRANSCRIPTIONAL REGULATOR MFTR-RELATED"/>
    <property type="match status" value="1"/>
</dbReference>
<dbReference type="PROSITE" id="PS50977">
    <property type="entry name" value="HTH_TETR_2"/>
    <property type="match status" value="1"/>
</dbReference>
<keyword evidence="3" id="KW-0804">Transcription</keyword>
<dbReference type="PANTHER" id="PTHR30055">
    <property type="entry name" value="HTH-TYPE TRANSCRIPTIONAL REGULATOR RUTR"/>
    <property type="match status" value="1"/>
</dbReference>
<keyword evidence="7" id="KW-1185">Reference proteome</keyword>
<dbReference type="InterPro" id="IPR050109">
    <property type="entry name" value="HTH-type_TetR-like_transc_reg"/>
</dbReference>